<evidence type="ECO:0000313" key="4">
    <source>
        <dbReference type="EMBL" id="KAJ5353445.1"/>
    </source>
</evidence>
<evidence type="ECO:0000313" key="6">
    <source>
        <dbReference type="Proteomes" id="UP001148299"/>
    </source>
</evidence>
<dbReference type="EMBL" id="JAPZBQ010000006">
    <property type="protein sequence ID" value="KAJ5323203.1"/>
    <property type="molecule type" value="Genomic_DNA"/>
</dbReference>
<evidence type="ECO:0000313" key="2">
    <source>
        <dbReference type="EMBL" id="KAJ5323203.1"/>
    </source>
</evidence>
<gene>
    <name evidence="1" type="ORF">N7452_011485</name>
    <name evidence="2" type="ORF">N7452_011492</name>
    <name evidence="3" type="ORF">N7541_006003</name>
    <name evidence="4" type="ORF">N7541_006009</name>
</gene>
<keyword evidence="6" id="KW-1185">Reference proteome</keyword>
<protein>
    <submittedName>
        <fullName evidence="2">Uncharacterized protein</fullName>
    </submittedName>
</protein>
<dbReference type="EMBL" id="JAPZBR010000005">
    <property type="protein sequence ID" value="KAJ5353439.1"/>
    <property type="molecule type" value="Genomic_DNA"/>
</dbReference>
<organism evidence="2 5">
    <name type="scientific">Penicillium brevicompactum</name>
    <dbReference type="NCBI Taxonomy" id="5074"/>
    <lineage>
        <taxon>Eukaryota</taxon>
        <taxon>Fungi</taxon>
        <taxon>Dikarya</taxon>
        <taxon>Ascomycota</taxon>
        <taxon>Pezizomycotina</taxon>
        <taxon>Eurotiomycetes</taxon>
        <taxon>Eurotiomycetidae</taxon>
        <taxon>Eurotiales</taxon>
        <taxon>Aspergillaceae</taxon>
        <taxon>Penicillium</taxon>
    </lineage>
</organism>
<reference evidence="2" key="2">
    <citation type="journal article" date="2023" name="IMA Fungus">
        <title>Comparative genomic study of the Penicillium genus elucidates a diverse pangenome and 15 lateral gene transfer events.</title>
        <authorList>
            <person name="Petersen C."/>
            <person name="Sorensen T."/>
            <person name="Nielsen M.R."/>
            <person name="Sondergaard T.E."/>
            <person name="Sorensen J.L."/>
            <person name="Fitzpatrick D.A."/>
            <person name="Frisvad J.C."/>
            <person name="Nielsen K.L."/>
        </authorList>
    </citation>
    <scope>NUCLEOTIDE SEQUENCE</scope>
    <source>
        <strain evidence="2">IBT 35673</strain>
        <strain evidence="3">IBT 35675</strain>
    </source>
</reference>
<evidence type="ECO:0000313" key="5">
    <source>
        <dbReference type="Proteomes" id="UP001147695"/>
    </source>
</evidence>
<evidence type="ECO:0000313" key="3">
    <source>
        <dbReference type="EMBL" id="KAJ5353439.1"/>
    </source>
</evidence>
<dbReference type="EMBL" id="JAPZBR010000005">
    <property type="protein sequence ID" value="KAJ5353445.1"/>
    <property type="molecule type" value="Genomic_DNA"/>
</dbReference>
<proteinExistence type="predicted"/>
<dbReference type="AlphaFoldDB" id="A0A9W9Q279"/>
<dbReference type="Proteomes" id="UP001147695">
    <property type="component" value="Unassembled WGS sequence"/>
</dbReference>
<sequence>FIRPVSCYTLLSGFRLPWPPSGCLDELTPFVVSDERVFRHLNLAFGSSRIASSAYQKWPTSCFNPKASNHSLYLIKLNSRYCYPEGNFGRNQLPDGSISLSPLYPNSTIDLHVRTATSLHQSFLWLRPIQA</sequence>
<dbReference type="Proteomes" id="UP001148299">
    <property type="component" value="Unassembled WGS sequence"/>
</dbReference>
<reference evidence="2" key="1">
    <citation type="submission" date="2022-12" db="EMBL/GenBank/DDBJ databases">
        <authorList>
            <person name="Petersen C."/>
        </authorList>
    </citation>
    <scope>NUCLEOTIDE SEQUENCE</scope>
    <source>
        <strain evidence="2">IBT 35673</strain>
        <strain evidence="3">IBT 35675</strain>
    </source>
</reference>
<accession>A0A9W9Q279</accession>
<evidence type="ECO:0000313" key="1">
    <source>
        <dbReference type="EMBL" id="KAJ5323196.1"/>
    </source>
</evidence>
<dbReference type="EMBL" id="JAPZBQ010000006">
    <property type="protein sequence ID" value="KAJ5323196.1"/>
    <property type="molecule type" value="Genomic_DNA"/>
</dbReference>
<comment type="caution">
    <text evidence="2">The sequence shown here is derived from an EMBL/GenBank/DDBJ whole genome shotgun (WGS) entry which is preliminary data.</text>
</comment>
<name>A0A9W9Q279_PENBR</name>
<feature type="non-terminal residue" evidence="2">
    <location>
        <position position="1"/>
    </location>
</feature>